<evidence type="ECO:0000313" key="2">
    <source>
        <dbReference type="EMBL" id="BBA28430.1"/>
    </source>
</evidence>
<evidence type="ECO:0000259" key="1">
    <source>
        <dbReference type="SMART" id="SM00860"/>
    </source>
</evidence>
<dbReference type="AlphaFoldDB" id="A0A250KFK6"/>
<dbReference type="Proteomes" id="UP000267517">
    <property type="component" value="Chromosome I"/>
</dbReference>
<gene>
    <name evidence="2" type="ORF">PMEL1_00332</name>
</gene>
<dbReference type="OrthoDB" id="681074at2"/>
<dbReference type="Gene3D" id="3.40.1580.10">
    <property type="entry name" value="SMI1/KNR4-like"/>
    <property type="match status" value="1"/>
</dbReference>
<dbReference type="EMBL" id="AP018049">
    <property type="protein sequence ID" value="BBA28430.1"/>
    <property type="molecule type" value="Genomic_DNA"/>
</dbReference>
<dbReference type="Pfam" id="PF14567">
    <property type="entry name" value="SUKH_5"/>
    <property type="match status" value="1"/>
</dbReference>
<protein>
    <recommendedName>
        <fullName evidence="1">Knr4/Smi1-like domain-containing protein</fullName>
    </recommendedName>
</protein>
<reference evidence="2 3" key="1">
    <citation type="submission" date="2017-05" db="EMBL/GenBank/DDBJ databases">
        <title>whole genome sequence of Prevotella melaninogenica GAI 07411.</title>
        <authorList>
            <person name="Kondo Y."/>
            <person name="Hoshino T."/>
        </authorList>
    </citation>
    <scope>NUCLEOTIDE SEQUENCE [LARGE SCALE GENOMIC DNA]</scope>
    <source>
        <strain evidence="2 3">GAI 07411</strain>
    </source>
</reference>
<name>A0A250KFK6_9BACT</name>
<dbReference type="InterPro" id="IPR018958">
    <property type="entry name" value="Knr4/Smi1-like_dom"/>
</dbReference>
<evidence type="ECO:0000313" key="3">
    <source>
        <dbReference type="Proteomes" id="UP000267517"/>
    </source>
</evidence>
<dbReference type="SUPFAM" id="SSF160631">
    <property type="entry name" value="SMI1/KNR4-like"/>
    <property type="match status" value="1"/>
</dbReference>
<sequence length="157" mass="18564">MTVKELIKRIQTFKEEYVSYFKPLEEADIHLYKNQLPFRLPEDYLSFLKFSNGIIISGDELFGISNKQFDIIKAYDIEHNEVKYPMPKFIVPFAPDGGGSYYCFDTSDNNKIVFWTSNYKYSDTDRPEIVNQDFCEWFNEVMLDWSIDIIGDSIFKP</sequence>
<feature type="domain" description="Knr4/Smi1-like" evidence="1">
    <location>
        <begin position="23"/>
        <end position="144"/>
    </location>
</feature>
<accession>A0A250KFK6</accession>
<proteinExistence type="predicted"/>
<dbReference type="RefSeq" id="WP_120173673.1">
    <property type="nucleotide sequence ID" value="NZ_AP018049.1"/>
</dbReference>
<dbReference type="SMART" id="SM00860">
    <property type="entry name" value="SMI1_KNR4"/>
    <property type="match status" value="1"/>
</dbReference>
<dbReference type="InterPro" id="IPR037883">
    <property type="entry name" value="Knr4/Smi1-like_sf"/>
</dbReference>
<organism evidence="2 3">
    <name type="scientific">Prevotella melaninogenica</name>
    <dbReference type="NCBI Taxonomy" id="28132"/>
    <lineage>
        <taxon>Bacteria</taxon>
        <taxon>Pseudomonadati</taxon>
        <taxon>Bacteroidota</taxon>
        <taxon>Bacteroidia</taxon>
        <taxon>Bacteroidales</taxon>
        <taxon>Prevotellaceae</taxon>
        <taxon>Prevotella</taxon>
    </lineage>
</organism>